<organism evidence="2 3">
    <name type="scientific">Streptomyces venezuelae</name>
    <dbReference type="NCBI Taxonomy" id="54571"/>
    <lineage>
        <taxon>Bacteria</taxon>
        <taxon>Bacillati</taxon>
        <taxon>Actinomycetota</taxon>
        <taxon>Actinomycetes</taxon>
        <taxon>Kitasatosporales</taxon>
        <taxon>Streptomycetaceae</taxon>
        <taxon>Streptomyces</taxon>
    </lineage>
</organism>
<gene>
    <name evidence="2" type="ORF">DEJ51_33095</name>
</gene>
<dbReference type="AlphaFoldDB" id="A0A5P2DTG2"/>
<dbReference type="OrthoDB" id="4212066at2"/>
<evidence type="ECO:0000256" key="1">
    <source>
        <dbReference type="SAM" id="MobiDB-lite"/>
    </source>
</evidence>
<proteinExistence type="predicted"/>
<dbReference type="RefSeq" id="WP_150261296.1">
    <property type="nucleotide sequence ID" value="NZ_CP029189.1"/>
</dbReference>
<evidence type="ECO:0000313" key="2">
    <source>
        <dbReference type="EMBL" id="QES58376.1"/>
    </source>
</evidence>
<evidence type="ECO:0000313" key="3">
    <source>
        <dbReference type="Proteomes" id="UP000324101"/>
    </source>
</evidence>
<protein>
    <submittedName>
        <fullName evidence="2">Uncharacterized protein</fullName>
    </submittedName>
</protein>
<dbReference type="EMBL" id="CP029189">
    <property type="protein sequence ID" value="QES58376.1"/>
    <property type="molecule type" value="Genomic_DNA"/>
</dbReference>
<feature type="compositionally biased region" description="Low complexity" evidence="1">
    <location>
        <begin position="136"/>
        <end position="149"/>
    </location>
</feature>
<accession>A0A5P2DTG2</accession>
<sequence length="149" mass="15441">MELPTIAAPGVGERADAMADAACHLYDTVAPWGADTPGGWSRTAAEDAAEAIETTAHALASVGPGAEVVLAPVHAALADLRRRLGLPPADEFGGDGLPVTPRTVGNPRRTRWVRVLTAAPAPRQAPSPRQPPAPRQAPSLRQPPSRTTS</sequence>
<name>A0A5P2DTG2_STRVZ</name>
<feature type="region of interest" description="Disordered" evidence="1">
    <location>
        <begin position="87"/>
        <end position="149"/>
    </location>
</feature>
<dbReference type="Proteomes" id="UP000324101">
    <property type="component" value="Chromosome"/>
</dbReference>
<feature type="compositionally biased region" description="Pro residues" evidence="1">
    <location>
        <begin position="123"/>
        <end position="135"/>
    </location>
</feature>
<reference evidence="2 3" key="1">
    <citation type="submission" date="2018-05" db="EMBL/GenBank/DDBJ databases">
        <title>Streptomyces venezuelae.</title>
        <authorList>
            <person name="Kim W."/>
            <person name="Lee N."/>
            <person name="Cho B.-K."/>
        </authorList>
    </citation>
    <scope>NUCLEOTIDE SEQUENCE [LARGE SCALE GENOMIC DNA]</scope>
    <source>
        <strain evidence="2 3">ATCC 21018</strain>
    </source>
</reference>